<reference evidence="1" key="1">
    <citation type="journal article" date="2015" name="Nature">
        <title>Complex archaea that bridge the gap between prokaryotes and eukaryotes.</title>
        <authorList>
            <person name="Spang A."/>
            <person name="Saw J.H."/>
            <person name="Jorgensen S.L."/>
            <person name="Zaremba-Niedzwiedzka K."/>
            <person name="Martijn J."/>
            <person name="Lind A.E."/>
            <person name="van Eijk R."/>
            <person name="Schleper C."/>
            <person name="Guy L."/>
            <person name="Ettema T.J."/>
        </authorList>
    </citation>
    <scope>NUCLEOTIDE SEQUENCE</scope>
</reference>
<protein>
    <submittedName>
        <fullName evidence="1">Uncharacterized protein</fullName>
    </submittedName>
</protein>
<dbReference type="AlphaFoldDB" id="A0A0F9W541"/>
<organism evidence="1">
    <name type="scientific">marine sediment metagenome</name>
    <dbReference type="NCBI Taxonomy" id="412755"/>
    <lineage>
        <taxon>unclassified sequences</taxon>
        <taxon>metagenomes</taxon>
        <taxon>ecological metagenomes</taxon>
    </lineage>
</organism>
<proteinExistence type="predicted"/>
<sequence>MKRFTIILMLALLTGTAQARNTSDVYHAVQVKDEVGANVTTISSVEIYAPDTTTNAVIYKDRNLQNTITIPMTTGSTNTTLVNGLFTWYGPDGYDFSITDGTNISTNANHRTRTSSEGLLIFPTYLTSISSTTYSDAQSITMGTGSDWVIRGGNVADEISFVPAADNSNFRIGTSGTALNSDFNVYVGTALGFKLDAGVPSLTWDGGAANINASSNFTTNINTGTSTGAINIGSSTAGAIALDTTAGLTANSDTAMSLTTTDGSADLTVDATAGSVIIDGGEAVADAVIIRATGVAGGIDITSLADIDITTTGTAGEDISITNTGGSIIVTATEAIADAIGLISTGGVDITAAATFDIDVTATGGRVLVIASEAAANQFKVDTTGTVAGFAQVFETTDGGIQMNADGVNNGDITLDAADIMTFTSTDVKIFDGAAAETWTIEGTSNGTDATIVFTDPTANITWTFPTGGADTVAIMASTLATNYPDIADSVTGGTNQLIFEGSDADTEETIITATDPTADIIWTLPDAGAQTVSFMSSTLATNMPEIVNSVWGGTNQLIFEGTDADTEETVLTVIDATADNTLTFADDSGGIGYIPTGSTTKDATDAAIPLTAAVVIGTSDATSSWSLPDGNPGQVLSIVIGTDGGAATLTPDSTTGDGWATMVFTNDGEGATFMFVDSTVGWAILGTFGITTNPLTTGE</sequence>
<accession>A0A0F9W541</accession>
<evidence type="ECO:0000313" key="1">
    <source>
        <dbReference type="EMBL" id="KKN73173.1"/>
    </source>
</evidence>
<dbReference type="EMBL" id="LAZR01000349">
    <property type="protein sequence ID" value="KKN73173.1"/>
    <property type="molecule type" value="Genomic_DNA"/>
</dbReference>
<name>A0A0F9W541_9ZZZZ</name>
<comment type="caution">
    <text evidence="1">The sequence shown here is derived from an EMBL/GenBank/DDBJ whole genome shotgun (WGS) entry which is preliminary data.</text>
</comment>
<gene>
    <name evidence="1" type="ORF">LCGC14_0403460</name>
</gene>